<dbReference type="InterPro" id="IPR036565">
    <property type="entry name" value="Mur-like_cat_sf"/>
</dbReference>
<keyword evidence="4 11" id="KW-0436">Ligase</keyword>
<dbReference type="InterPro" id="IPR004101">
    <property type="entry name" value="Mur_ligase_C"/>
</dbReference>
<dbReference type="PATRIC" id="fig|1703770.3.peg.1607"/>
<dbReference type="SUPFAM" id="SSF53244">
    <property type="entry name" value="MurD-like peptide ligases, peptide-binding domain"/>
    <property type="match status" value="1"/>
</dbReference>
<evidence type="ECO:0000256" key="8">
    <source>
        <dbReference type="ARBA" id="ARBA00022842"/>
    </source>
</evidence>
<dbReference type="InterPro" id="IPR018109">
    <property type="entry name" value="Folylpolyglutamate_synth_CS"/>
</dbReference>
<comment type="similarity">
    <text evidence="2 11">Belongs to the folylpolyglutamate synthase family.</text>
</comment>
<dbReference type="Proteomes" id="UP000052008">
    <property type="component" value="Unassembled WGS sequence"/>
</dbReference>
<name>A0A0S7WTY0_UNCT6</name>
<dbReference type="Pfam" id="PF08245">
    <property type="entry name" value="Mur_ligase_M"/>
    <property type="match status" value="1"/>
</dbReference>
<comment type="catalytic activity">
    <reaction evidence="10">
        <text>(6S)-5,6,7,8-tetrahydrofolyl-(gamma-L-Glu)(n) + L-glutamate + ATP = (6S)-5,6,7,8-tetrahydrofolyl-(gamma-L-Glu)(n+1) + ADP + phosphate + H(+)</text>
        <dbReference type="Rhea" id="RHEA:10580"/>
        <dbReference type="Rhea" id="RHEA-COMP:14738"/>
        <dbReference type="Rhea" id="RHEA-COMP:14740"/>
        <dbReference type="ChEBI" id="CHEBI:15378"/>
        <dbReference type="ChEBI" id="CHEBI:29985"/>
        <dbReference type="ChEBI" id="CHEBI:30616"/>
        <dbReference type="ChEBI" id="CHEBI:43474"/>
        <dbReference type="ChEBI" id="CHEBI:141005"/>
        <dbReference type="ChEBI" id="CHEBI:456216"/>
        <dbReference type="EC" id="6.3.2.17"/>
    </reaction>
</comment>
<dbReference type="EC" id="6.3.2.17" evidence="3"/>
<evidence type="ECO:0000259" key="12">
    <source>
        <dbReference type="Pfam" id="PF02875"/>
    </source>
</evidence>
<gene>
    <name evidence="14" type="ORF">AMJ39_03940</name>
</gene>
<proteinExistence type="inferred from homology"/>
<dbReference type="PIRSF" id="PIRSF001563">
    <property type="entry name" value="Folylpolyglu_synth"/>
    <property type="match status" value="1"/>
</dbReference>
<dbReference type="STRING" id="1703770.AMJ39_03940"/>
<keyword evidence="7 11" id="KW-0067">ATP-binding</keyword>
<accession>A0A0S7WTY0</accession>
<keyword evidence="6 11" id="KW-0547">Nucleotide-binding</keyword>
<dbReference type="GO" id="GO:0004326">
    <property type="term" value="F:tetrahydrofolylpolyglutamate synthase activity"/>
    <property type="evidence" value="ECO:0007669"/>
    <property type="project" value="UniProtKB-EC"/>
</dbReference>
<dbReference type="GO" id="GO:0046872">
    <property type="term" value="F:metal ion binding"/>
    <property type="evidence" value="ECO:0007669"/>
    <property type="project" value="UniProtKB-KW"/>
</dbReference>
<dbReference type="SUPFAM" id="SSF53623">
    <property type="entry name" value="MurD-like peptide ligases, catalytic domain"/>
    <property type="match status" value="1"/>
</dbReference>
<evidence type="ECO:0000256" key="10">
    <source>
        <dbReference type="ARBA" id="ARBA00047493"/>
    </source>
</evidence>
<evidence type="ECO:0000259" key="13">
    <source>
        <dbReference type="Pfam" id="PF08245"/>
    </source>
</evidence>
<evidence type="ECO:0000256" key="11">
    <source>
        <dbReference type="PIRNR" id="PIRNR001563"/>
    </source>
</evidence>
<dbReference type="Gene3D" id="3.90.190.20">
    <property type="entry name" value="Mur ligase, C-terminal domain"/>
    <property type="match status" value="1"/>
</dbReference>
<dbReference type="PANTHER" id="PTHR11136">
    <property type="entry name" value="FOLYLPOLYGLUTAMATE SYNTHASE-RELATED"/>
    <property type="match status" value="1"/>
</dbReference>
<sequence>MTFEQAQHLLYSLIDYEKKTVALYYGPPAYDLEAFRAFLHELGDPHEHVPFPILVAGTKGKGSTAAMLSSVLREAGHRVGLFTSPHLRTVLERFQVDGEPMREHEFAGLIEELWPLVEARHTTGYRTVFEILTAMALLHFIRQSVDVSIFEVGVGGRLDSTNVVEPRLSLITSISLDHTDLLGSTVDAIAQEKAGIIRGGRLAFSSPQNPTARAVIEQVSSALGAELSLVGRDVDYQLQSQNLRGQRFRVVDWRGTRHEFQLPLLGRFQLENACLAFSALDAVRRNGLAISEDALRRGFARVEWPGRLQLISERPYLVLDGAHNPASARALAECINELIPSRRRILVMGIMNNKDVEGVLDELAPHMTTLIATRADTPRALDPDELAALGRMRMAEVEVAEDAASALKRARELAGEEDLILVTGSLYLVGNVLELLEREGR</sequence>
<evidence type="ECO:0000256" key="2">
    <source>
        <dbReference type="ARBA" id="ARBA00008276"/>
    </source>
</evidence>
<evidence type="ECO:0000256" key="7">
    <source>
        <dbReference type="ARBA" id="ARBA00022840"/>
    </source>
</evidence>
<dbReference type="GO" id="GO:0008841">
    <property type="term" value="F:dihydrofolate synthase activity"/>
    <property type="evidence" value="ECO:0007669"/>
    <property type="project" value="TreeGrafter"/>
</dbReference>
<dbReference type="InterPro" id="IPR036615">
    <property type="entry name" value="Mur_ligase_C_dom_sf"/>
</dbReference>
<dbReference type="FunFam" id="3.40.1190.10:FF:000011">
    <property type="entry name" value="Folylpolyglutamate synthase/dihydrofolate synthase"/>
    <property type="match status" value="1"/>
</dbReference>
<dbReference type="Gene3D" id="3.40.1190.10">
    <property type="entry name" value="Mur-like, catalytic domain"/>
    <property type="match status" value="1"/>
</dbReference>
<dbReference type="EMBL" id="LIZS01000015">
    <property type="protein sequence ID" value="KPJ53662.1"/>
    <property type="molecule type" value="Genomic_DNA"/>
</dbReference>
<dbReference type="Pfam" id="PF02875">
    <property type="entry name" value="Mur_ligase_C"/>
    <property type="match status" value="1"/>
</dbReference>
<evidence type="ECO:0000256" key="1">
    <source>
        <dbReference type="ARBA" id="ARBA00001946"/>
    </source>
</evidence>
<dbReference type="AlphaFoldDB" id="A0A0S7WTY0"/>
<protein>
    <recommendedName>
        <fullName evidence="3">tetrahydrofolate synthase</fullName>
        <ecNumber evidence="3">6.3.2.17</ecNumber>
    </recommendedName>
    <alternativeName>
        <fullName evidence="9">Tetrahydrofolylpolyglutamate synthase</fullName>
    </alternativeName>
</protein>
<keyword evidence="8" id="KW-0460">Magnesium</keyword>
<comment type="cofactor">
    <cofactor evidence="1">
        <name>Mg(2+)</name>
        <dbReference type="ChEBI" id="CHEBI:18420"/>
    </cofactor>
</comment>
<reference evidence="14 15" key="1">
    <citation type="journal article" date="2015" name="Microbiome">
        <title>Genomic resolution of linkages in carbon, nitrogen, and sulfur cycling among widespread estuary sediment bacteria.</title>
        <authorList>
            <person name="Baker B.J."/>
            <person name="Lazar C.S."/>
            <person name="Teske A.P."/>
            <person name="Dick G.J."/>
        </authorList>
    </citation>
    <scope>NUCLEOTIDE SEQUENCE [LARGE SCALE GENOMIC DNA]</scope>
    <source>
        <strain evidence="14">DG_24</strain>
    </source>
</reference>
<evidence type="ECO:0000256" key="4">
    <source>
        <dbReference type="ARBA" id="ARBA00022598"/>
    </source>
</evidence>
<evidence type="ECO:0000256" key="9">
    <source>
        <dbReference type="ARBA" id="ARBA00030592"/>
    </source>
</evidence>
<evidence type="ECO:0000313" key="15">
    <source>
        <dbReference type="Proteomes" id="UP000052008"/>
    </source>
</evidence>
<feature type="domain" description="Mur ligase central" evidence="13">
    <location>
        <begin position="55"/>
        <end position="279"/>
    </location>
</feature>
<dbReference type="GO" id="GO:0005737">
    <property type="term" value="C:cytoplasm"/>
    <property type="evidence" value="ECO:0007669"/>
    <property type="project" value="TreeGrafter"/>
</dbReference>
<dbReference type="PROSITE" id="PS01012">
    <property type="entry name" value="FOLYLPOLYGLU_SYNT_2"/>
    <property type="match status" value="1"/>
</dbReference>
<dbReference type="PANTHER" id="PTHR11136:SF0">
    <property type="entry name" value="DIHYDROFOLATE SYNTHETASE-RELATED"/>
    <property type="match status" value="1"/>
</dbReference>
<keyword evidence="5" id="KW-0479">Metal-binding</keyword>
<dbReference type="NCBIfam" id="TIGR01499">
    <property type="entry name" value="folC"/>
    <property type="match status" value="1"/>
</dbReference>
<dbReference type="InterPro" id="IPR013221">
    <property type="entry name" value="Mur_ligase_cen"/>
</dbReference>
<evidence type="ECO:0000256" key="3">
    <source>
        <dbReference type="ARBA" id="ARBA00013025"/>
    </source>
</evidence>
<comment type="caution">
    <text evidence="14">The sequence shown here is derived from an EMBL/GenBank/DDBJ whole genome shotgun (WGS) entry which is preliminary data.</text>
</comment>
<evidence type="ECO:0000256" key="5">
    <source>
        <dbReference type="ARBA" id="ARBA00022723"/>
    </source>
</evidence>
<evidence type="ECO:0000256" key="6">
    <source>
        <dbReference type="ARBA" id="ARBA00022741"/>
    </source>
</evidence>
<feature type="domain" description="Mur ligase C-terminal" evidence="12">
    <location>
        <begin position="306"/>
        <end position="425"/>
    </location>
</feature>
<dbReference type="PROSITE" id="PS01011">
    <property type="entry name" value="FOLYLPOLYGLU_SYNT_1"/>
    <property type="match status" value="1"/>
</dbReference>
<evidence type="ECO:0000313" key="14">
    <source>
        <dbReference type="EMBL" id="KPJ53662.1"/>
    </source>
</evidence>
<dbReference type="InterPro" id="IPR001645">
    <property type="entry name" value="Folylpolyglutamate_synth"/>
</dbReference>
<organism evidence="14 15">
    <name type="scientific">candidate division TA06 bacterium DG_24</name>
    <dbReference type="NCBI Taxonomy" id="1703770"/>
    <lineage>
        <taxon>Bacteria</taxon>
        <taxon>Bacteria division TA06</taxon>
    </lineage>
</organism>
<dbReference type="GO" id="GO:0005524">
    <property type="term" value="F:ATP binding"/>
    <property type="evidence" value="ECO:0007669"/>
    <property type="project" value="UniProtKB-KW"/>
</dbReference>